<evidence type="ECO:0000256" key="10">
    <source>
        <dbReference type="SAM" id="Coils"/>
    </source>
</evidence>
<dbReference type="InterPro" id="IPR001356">
    <property type="entry name" value="HD"/>
</dbReference>
<evidence type="ECO:0000256" key="1">
    <source>
        <dbReference type="ARBA" id="ARBA00004123"/>
    </source>
</evidence>
<feature type="domain" description="Homeobox" evidence="11">
    <location>
        <begin position="127"/>
        <end position="187"/>
    </location>
</feature>
<keyword evidence="4 8" id="KW-0238">DNA-binding</keyword>
<dbReference type="Pfam" id="PF02183">
    <property type="entry name" value="HALZ"/>
    <property type="match status" value="1"/>
</dbReference>
<organism evidence="12 14">
    <name type="scientific">Punica granatum</name>
    <name type="common">Pomegranate</name>
    <dbReference type="NCBI Taxonomy" id="22663"/>
    <lineage>
        <taxon>Eukaryota</taxon>
        <taxon>Viridiplantae</taxon>
        <taxon>Streptophyta</taxon>
        <taxon>Embryophyta</taxon>
        <taxon>Tracheophyta</taxon>
        <taxon>Spermatophyta</taxon>
        <taxon>Magnoliopsida</taxon>
        <taxon>eudicotyledons</taxon>
        <taxon>Gunneridae</taxon>
        <taxon>Pentapetalae</taxon>
        <taxon>rosids</taxon>
        <taxon>malvids</taxon>
        <taxon>Myrtales</taxon>
        <taxon>Lythraceae</taxon>
        <taxon>Punica</taxon>
    </lineage>
</organism>
<keyword evidence="3" id="KW-0805">Transcription regulation</keyword>
<dbReference type="InterPro" id="IPR009057">
    <property type="entry name" value="Homeodomain-like_sf"/>
</dbReference>
<feature type="DNA-binding region" description="Homeobox" evidence="8">
    <location>
        <begin position="129"/>
        <end position="188"/>
    </location>
</feature>
<comment type="similarity">
    <text evidence="2">Belongs to the HD-ZIP homeobox family. Class II subfamily.</text>
</comment>
<dbReference type="GO" id="GO:0043565">
    <property type="term" value="F:sequence-specific DNA binding"/>
    <property type="evidence" value="ECO:0007669"/>
    <property type="project" value="InterPro"/>
</dbReference>
<dbReference type="EMBL" id="PGOL01002563">
    <property type="protein sequence ID" value="PKI46947.1"/>
    <property type="molecule type" value="Genomic_DNA"/>
</dbReference>
<dbReference type="SUPFAM" id="SSF46689">
    <property type="entry name" value="Homeodomain-like"/>
    <property type="match status" value="1"/>
</dbReference>
<evidence type="ECO:0000313" key="12">
    <source>
        <dbReference type="EMBL" id="OWM80595.1"/>
    </source>
</evidence>
<keyword evidence="15" id="KW-1185">Reference proteome</keyword>
<dbReference type="GO" id="GO:0000981">
    <property type="term" value="F:DNA-binding transcription factor activity, RNA polymerase II-specific"/>
    <property type="evidence" value="ECO:0007669"/>
    <property type="project" value="InterPro"/>
</dbReference>
<dbReference type="OrthoDB" id="6159439at2759"/>
<dbReference type="InterPro" id="IPR050762">
    <property type="entry name" value="HD-ZIP_Homeobox_LZ_Class_II"/>
</dbReference>
<dbReference type="AlphaFoldDB" id="A0A218X5T8"/>
<dbReference type="SMART" id="SM00389">
    <property type="entry name" value="HOX"/>
    <property type="match status" value="1"/>
</dbReference>
<dbReference type="STRING" id="22663.A0A218X5T8"/>
<proteinExistence type="inferred from homology"/>
<dbReference type="Gene3D" id="1.10.10.60">
    <property type="entry name" value="Homeodomain-like"/>
    <property type="match status" value="1"/>
</dbReference>
<feature type="coiled-coil region" evidence="10">
    <location>
        <begin position="179"/>
        <end position="220"/>
    </location>
</feature>
<evidence type="ECO:0000256" key="7">
    <source>
        <dbReference type="ARBA" id="ARBA00023242"/>
    </source>
</evidence>
<sequence>MESGDACNTMLALGLGFRYELLSSGQRSENQHRTLRDRDDDERLLPSLSLGLSEAAYQSASKIVGIGMTDKYAPGEPTTLIDLTREASSHLNCSSTMKRSGERDLQEAAELEKKSMMMMISDEDEDCSTARKKLRLSKEQISILEGSFKAHSTLNPEQKEDLARQLSLRPRQVEVWFQNRRARIKLKQIEVDCESLKRRCEALREENRRLQEEVQELKSQTPAATMPLLMQIPSTTLPVMCPSCERIGTRSDDRLPTRFFSSSVTKSRLCDIHFSNPSAAC</sequence>
<dbReference type="PROSITE" id="PS00027">
    <property type="entry name" value="HOMEOBOX_1"/>
    <property type="match status" value="1"/>
</dbReference>
<name>A0A218X5T8_PUNGR</name>
<dbReference type="GO" id="GO:0005634">
    <property type="term" value="C:nucleus"/>
    <property type="evidence" value="ECO:0007669"/>
    <property type="project" value="UniProtKB-SubCell"/>
</dbReference>
<keyword evidence="6" id="KW-0804">Transcription</keyword>
<dbReference type="GeneID" id="116198537"/>
<reference evidence="12" key="2">
    <citation type="submission" date="2017-06" db="EMBL/GenBank/DDBJ databases">
        <title>The pomegranate genome and the genomics of punicalagin biosynthesis.</title>
        <authorList>
            <person name="Xu C."/>
        </authorList>
    </citation>
    <scope>NUCLEOTIDE SEQUENCE [LARGE SCALE GENOMIC DNA]</scope>
    <source>
        <tissue evidence="12">Fresh leaf</tissue>
    </source>
</reference>
<evidence type="ECO:0000313" key="13">
    <source>
        <dbReference type="EMBL" id="PKI46947.1"/>
    </source>
</evidence>
<evidence type="ECO:0000256" key="5">
    <source>
        <dbReference type="ARBA" id="ARBA00023155"/>
    </source>
</evidence>
<dbReference type="PANTHER" id="PTHR45714:SF34">
    <property type="entry name" value="HOMEOBOX-LEUCINE ZIPPER PROTEIN HAT9"/>
    <property type="match status" value="1"/>
</dbReference>
<evidence type="ECO:0000256" key="8">
    <source>
        <dbReference type="PROSITE-ProRule" id="PRU00108"/>
    </source>
</evidence>
<dbReference type="InterPro" id="IPR017970">
    <property type="entry name" value="Homeobox_CS"/>
</dbReference>
<accession>A0A218X5T8</accession>
<comment type="caution">
    <text evidence="12">The sequence shown here is derived from an EMBL/GenBank/DDBJ whole genome shotgun (WGS) entry which is preliminary data.</text>
</comment>
<keyword evidence="7 8" id="KW-0539">Nucleus</keyword>
<dbReference type="PROSITE" id="PS50071">
    <property type="entry name" value="HOMEOBOX_2"/>
    <property type="match status" value="1"/>
</dbReference>
<dbReference type="Proteomes" id="UP000197138">
    <property type="component" value="Unassembled WGS sequence"/>
</dbReference>
<dbReference type="PANTHER" id="PTHR45714">
    <property type="entry name" value="HOMEOBOX-LEUCINE ZIPPER PROTEIN HAT14"/>
    <property type="match status" value="1"/>
</dbReference>
<keyword evidence="10" id="KW-0175">Coiled coil</keyword>
<dbReference type="Pfam" id="PF00046">
    <property type="entry name" value="Homeodomain"/>
    <property type="match status" value="1"/>
</dbReference>
<comment type="subcellular location">
    <subcellularLocation>
        <location evidence="1 8 9">Nucleus</location>
    </subcellularLocation>
</comment>
<evidence type="ECO:0000256" key="9">
    <source>
        <dbReference type="RuleBase" id="RU000682"/>
    </source>
</evidence>
<protein>
    <recommendedName>
        <fullName evidence="11">Homeobox domain-containing protein</fullName>
    </recommendedName>
</protein>
<evidence type="ECO:0000259" key="11">
    <source>
        <dbReference type="PROSITE" id="PS50071"/>
    </source>
</evidence>
<evidence type="ECO:0000313" key="14">
    <source>
        <dbReference type="Proteomes" id="UP000197138"/>
    </source>
</evidence>
<keyword evidence="5 8" id="KW-0371">Homeobox</keyword>
<dbReference type="CDD" id="cd00086">
    <property type="entry name" value="homeodomain"/>
    <property type="match status" value="1"/>
</dbReference>
<dbReference type="EMBL" id="MTKT01002214">
    <property type="protein sequence ID" value="OWM80595.1"/>
    <property type="molecule type" value="Genomic_DNA"/>
</dbReference>
<reference evidence="14" key="1">
    <citation type="journal article" date="2017" name="Plant J.">
        <title>The pomegranate (Punica granatum L.) genome and the genomics of punicalagin biosynthesis.</title>
        <authorList>
            <person name="Qin G."/>
            <person name="Xu C."/>
            <person name="Ming R."/>
            <person name="Tang H."/>
            <person name="Guyot R."/>
            <person name="Kramer E.M."/>
            <person name="Hu Y."/>
            <person name="Yi X."/>
            <person name="Qi Y."/>
            <person name="Xu X."/>
            <person name="Gao Z."/>
            <person name="Pan H."/>
            <person name="Jian J."/>
            <person name="Tian Y."/>
            <person name="Yue Z."/>
            <person name="Xu Y."/>
        </authorList>
    </citation>
    <scope>NUCLEOTIDE SEQUENCE [LARGE SCALE GENOMIC DNA]</scope>
    <source>
        <strain evidence="14">cv. Dabenzi</strain>
    </source>
</reference>
<dbReference type="SMART" id="SM00340">
    <property type="entry name" value="HALZ"/>
    <property type="match status" value="1"/>
</dbReference>
<evidence type="ECO:0000313" key="15">
    <source>
        <dbReference type="Proteomes" id="UP000233551"/>
    </source>
</evidence>
<gene>
    <name evidence="12" type="ORF">CDL15_Pgr006625</name>
    <name evidence="13" type="ORF">CRG98_032646</name>
</gene>
<evidence type="ECO:0000256" key="4">
    <source>
        <dbReference type="ARBA" id="ARBA00023125"/>
    </source>
</evidence>
<evidence type="ECO:0000256" key="6">
    <source>
        <dbReference type="ARBA" id="ARBA00023163"/>
    </source>
</evidence>
<evidence type="ECO:0000256" key="3">
    <source>
        <dbReference type="ARBA" id="ARBA00023015"/>
    </source>
</evidence>
<dbReference type="InterPro" id="IPR003106">
    <property type="entry name" value="Leu_zip_homeo"/>
</dbReference>
<evidence type="ECO:0000256" key="2">
    <source>
        <dbReference type="ARBA" id="ARBA00006074"/>
    </source>
</evidence>
<dbReference type="Proteomes" id="UP000233551">
    <property type="component" value="Unassembled WGS sequence"/>
</dbReference>
<reference evidence="13 15" key="3">
    <citation type="submission" date="2017-11" db="EMBL/GenBank/DDBJ databases">
        <title>De-novo sequencing of pomegranate (Punica granatum L.) genome.</title>
        <authorList>
            <person name="Akparov Z."/>
            <person name="Amiraslanov A."/>
            <person name="Hajiyeva S."/>
            <person name="Abbasov M."/>
            <person name="Kaur K."/>
            <person name="Hamwieh A."/>
            <person name="Solovyev V."/>
            <person name="Salamov A."/>
            <person name="Braich B."/>
            <person name="Kosarev P."/>
            <person name="Mahmoud A."/>
            <person name="Hajiyev E."/>
            <person name="Babayeva S."/>
            <person name="Izzatullayeva V."/>
            <person name="Mammadov A."/>
            <person name="Mammadov A."/>
            <person name="Sharifova S."/>
            <person name="Ojaghi J."/>
            <person name="Eynullazada K."/>
            <person name="Bayramov B."/>
            <person name="Abdulazimova A."/>
            <person name="Shahmuradov I."/>
        </authorList>
    </citation>
    <scope>NUCLEOTIDE SEQUENCE [LARGE SCALE GENOMIC DNA]</scope>
    <source>
        <strain evidence="13">AG2017</strain>
        <strain evidence="15">cv. AG2017</strain>
        <tissue evidence="13">Leaf</tissue>
    </source>
</reference>